<name>A0A254Q5M2_9BURK</name>
<evidence type="ECO:0000313" key="2">
    <source>
        <dbReference type="EMBL" id="OWS70802.1"/>
    </source>
</evidence>
<organism evidence="2 3">
    <name type="scientific">Polynucleobacter campilacus</name>
    <dbReference type="NCBI Taxonomy" id="1743163"/>
    <lineage>
        <taxon>Bacteria</taxon>
        <taxon>Pseudomonadati</taxon>
        <taxon>Pseudomonadota</taxon>
        <taxon>Betaproteobacteria</taxon>
        <taxon>Burkholderiales</taxon>
        <taxon>Burkholderiaceae</taxon>
        <taxon>Polynucleobacter</taxon>
    </lineage>
</organism>
<dbReference type="InterPro" id="IPR006070">
    <property type="entry name" value="Sua5-like_dom"/>
</dbReference>
<evidence type="ECO:0000313" key="3">
    <source>
        <dbReference type="Proteomes" id="UP000197528"/>
    </source>
</evidence>
<dbReference type="GO" id="GO:0003725">
    <property type="term" value="F:double-stranded RNA binding"/>
    <property type="evidence" value="ECO:0007669"/>
    <property type="project" value="InterPro"/>
</dbReference>
<dbReference type="AlphaFoldDB" id="A0A254Q5M2"/>
<proteinExistence type="predicted"/>
<protein>
    <recommendedName>
        <fullName evidence="1">YrdC-like domain-containing protein</fullName>
    </recommendedName>
</protein>
<dbReference type="Gene3D" id="3.90.870.10">
    <property type="entry name" value="DHBP synthase"/>
    <property type="match status" value="1"/>
</dbReference>
<evidence type="ECO:0000259" key="1">
    <source>
        <dbReference type="PROSITE" id="PS51163"/>
    </source>
</evidence>
<accession>A0A254Q5M2</accession>
<dbReference type="SUPFAM" id="SSF55821">
    <property type="entry name" value="YrdC/RibB"/>
    <property type="match status" value="1"/>
</dbReference>
<reference evidence="2 3" key="1">
    <citation type="submission" date="2017-05" db="EMBL/GenBank/DDBJ databases">
        <title>Genome of Polynucleobacter sp. MWH-Feld-100.</title>
        <authorList>
            <person name="Hahn M.W."/>
        </authorList>
    </citation>
    <scope>NUCLEOTIDE SEQUENCE [LARGE SCALE GENOMIC DNA]</scope>
    <source>
        <strain evidence="2 3">MWH-Feld-100</strain>
    </source>
</reference>
<gene>
    <name evidence="2" type="ORF">CBI31_00705</name>
</gene>
<keyword evidence="3" id="KW-1185">Reference proteome</keyword>
<dbReference type="Pfam" id="PF01300">
    <property type="entry name" value="Sua5_yciO_yrdC"/>
    <property type="match status" value="1"/>
</dbReference>
<dbReference type="InterPro" id="IPR017945">
    <property type="entry name" value="DHBP_synth_RibB-like_a/b_dom"/>
</dbReference>
<dbReference type="EMBL" id="NGUP01000001">
    <property type="protein sequence ID" value="OWS70802.1"/>
    <property type="molecule type" value="Genomic_DNA"/>
</dbReference>
<dbReference type="PROSITE" id="PS51163">
    <property type="entry name" value="YRDC"/>
    <property type="match status" value="1"/>
</dbReference>
<sequence length="251" mass="27948">MFTQGSTMAQILKSAHPIANTADAVPKEQIQNDVKQILDLVYGGGVAILPLDVAYAVIGSKENAIKRIFAAKKRSYEKPSGLFSNWQFSNEIHILPDEKRAMIREIIDQEKLPFSVVAPFKKDHSFFKDVDPFVIQNSSKANTIDMLLNAGDLHNEIARQSWEAGTPVFGSSANTSLMGSKYRVEDIEPEVLNAVDLIVDYGLSKYHNNLGRSSTIIDFSDFSVIRVGVVFDQLKSAFKSRFNVDLKVNPH</sequence>
<feature type="domain" description="YrdC-like" evidence="1">
    <location>
        <begin position="31"/>
        <end position="230"/>
    </location>
</feature>
<comment type="caution">
    <text evidence="2">The sequence shown here is derived from an EMBL/GenBank/DDBJ whole genome shotgun (WGS) entry which is preliminary data.</text>
</comment>
<dbReference type="Proteomes" id="UP000197528">
    <property type="component" value="Unassembled WGS sequence"/>
</dbReference>